<reference evidence="1" key="1">
    <citation type="submission" date="2015-12" db="EMBL/GenBank/DDBJ databases">
        <title>Update maize B73 reference genome by single molecule sequencing technologies.</title>
        <authorList>
            <consortium name="Maize Genome Sequencing Project"/>
            <person name="Ware D."/>
        </authorList>
    </citation>
    <scope>NUCLEOTIDE SEQUENCE [LARGE SCALE GENOMIC DNA]</scope>
    <source>
        <tissue evidence="1">Seedling</tissue>
    </source>
</reference>
<dbReference type="EMBL" id="CM007647">
    <property type="protein sequence ID" value="ONM01201.1"/>
    <property type="molecule type" value="Genomic_DNA"/>
</dbReference>
<name>A0A1D6KD81_MAIZE</name>
<organism evidence="1">
    <name type="scientific">Zea mays</name>
    <name type="common">Maize</name>
    <dbReference type="NCBI Taxonomy" id="4577"/>
    <lineage>
        <taxon>Eukaryota</taxon>
        <taxon>Viridiplantae</taxon>
        <taxon>Streptophyta</taxon>
        <taxon>Embryophyta</taxon>
        <taxon>Tracheophyta</taxon>
        <taxon>Spermatophyta</taxon>
        <taxon>Magnoliopsida</taxon>
        <taxon>Liliopsida</taxon>
        <taxon>Poales</taxon>
        <taxon>Poaceae</taxon>
        <taxon>PACMAD clade</taxon>
        <taxon>Panicoideae</taxon>
        <taxon>Andropogonodae</taxon>
        <taxon>Andropogoneae</taxon>
        <taxon>Tripsacinae</taxon>
        <taxon>Zea</taxon>
    </lineage>
</organism>
<proteinExistence type="predicted"/>
<gene>
    <name evidence="1" type="ORF">ZEAMMB73_Zm00001d030623</name>
</gene>
<sequence>MGMLAAAVAPALLASPQASLVRRRLSGAWTLRLKPAAASHGVAALRVHNFLPKCYITNVEVDVSTVNKEETFDDHPSLAPGRNIPLVNLRGDILDSSPFPLHDRASCPSGFEELPYRSCLKESNILWHPLLLILLDYMLYMLVTYLVTWWNNCGILLGLPHWQFFIQIYCLWPLLVSSRSFQCLLGLP</sequence>
<evidence type="ECO:0000313" key="1">
    <source>
        <dbReference type="EMBL" id="ONM01201.1"/>
    </source>
</evidence>
<dbReference type="ExpressionAtlas" id="A0A1D6KD81">
    <property type="expression patterns" value="baseline and differential"/>
</dbReference>
<protein>
    <submittedName>
        <fullName evidence="1">Solute carrier family 40 member 3 chloroplastic</fullName>
    </submittedName>
</protein>
<dbReference type="AlphaFoldDB" id="A0A1D6KD81"/>
<accession>A0A1D6KD81</accession>